<organism evidence="1 2">
    <name type="scientific">Ceutorhynchus assimilis</name>
    <name type="common">cabbage seed weevil</name>
    <dbReference type="NCBI Taxonomy" id="467358"/>
    <lineage>
        <taxon>Eukaryota</taxon>
        <taxon>Metazoa</taxon>
        <taxon>Ecdysozoa</taxon>
        <taxon>Arthropoda</taxon>
        <taxon>Hexapoda</taxon>
        <taxon>Insecta</taxon>
        <taxon>Pterygota</taxon>
        <taxon>Neoptera</taxon>
        <taxon>Endopterygota</taxon>
        <taxon>Coleoptera</taxon>
        <taxon>Polyphaga</taxon>
        <taxon>Cucujiformia</taxon>
        <taxon>Curculionidae</taxon>
        <taxon>Ceutorhynchinae</taxon>
        <taxon>Ceutorhynchus</taxon>
    </lineage>
</organism>
<dbReference type="Proteomes" id="UP001152799">
    <property type="component" value="Chromosome 7"/>
</dbReference>
<dbReference type="GO" id="GO:0006120">
    <property type="term" value="P:mitochondrial electron transport, NADH to ubiquinone"/>
    <property type="evidence" value="ECO:0007669"/>
    <property type="project" value="InterPro"/>
</dbReference>
<evidence type="ECO:0000313" key="1">
    <source>
        <dbReference type="EMBL" id="CAG9771451.1"/>
    </source>
</evidence>
<dbReference type="GO" id="GO:0005739">
    <property type="term" value="C:mitochondrion"/>
    <property type="evidence" value="ECO:0007669"/>
    <property type="project" value="GOC"/>
</dbReference>
<accession>A0A9N9MYS1</accession>
<dbReference type="EMBL" id="OU892283">
    <property type="protein sequence ID" value="CAG9771451.1"/>
    <property type="molecule type" value="Genomic_DNA"/>
</dbReference>
<sequence>MKHTFAEKASDTGGVKPMSIEGRLNTERERLFEMSDEERAYRNQWLKDQILSPEEPKQVPEFYKATHNIFKRFYRWPLNCLENVLVPIIGAPRASVLRWMMGKTGISIAITYWMWYNLKYNGNNWEKKGGWRVLVSRKAIVPGDKNYPFVSDRTVGADYASRGFKEVTLNL</sequence>
<evidence type="ECO:0008006" key="3">
    <source>
        <dbReference type="Google" id="ProtNLM"/>
    </source>
</evidence>
<dbReference type="InterPro" id="IPR019174">
    <property type="entry name" value="NADH_DH_b-subcmplx_su6"/>
</dbReference>
<dbReference type="Pfam" id="PF09782">
    <property type="entry name" value="NDUF_B6"/>
    <property type="match status" value="1"/>
</dbReference>
<dbReference type="PANTHER" id="PTHR21106">
    <property type="entry name" value="NADH DEHYDROGENASE [UBIQUINONE] 1 BETA SUBCOMPLEX SUBUNIT 6"/>
    <property type="match status" value="1"/>
</dbReference>
<gene>
    <name evidence="1" type="ORF">CEUTPL_LOCUS11883</name>
</gene>
<evidence type="ECO:0000313" key="2">
    <source>
        <dbReference type="Proteomes" id="UP001152799"/>
    </source>
</evidence>
<dbReference type="PANTHER" id="PTHR21106:SF2">
    <property type="entry name" value="NADH DEHYDROGENASE [UBIQUINONE] 1 BETA SUBCOMPLEX SUBUNIT 6"/>
    <property type="match status" value="1"/>
</dbReference>
<reference evidence="1" key="1">
    <citation type="submission" date="2022-01" db="EMBL/GenBank/DDBJ databases">
        <authorList>
            <person name="King R."/>
        </authorList>
    </citation>
    <scope>NUCLEOTIDE SEQUENCE</scope>
</reference>
<proteinExistence type="predicted"/>
<dbReference type="AlphaFoldDB" id="A0A9N9MYS1"/>
<dbReference type="OrthoDB" id="5824032at2759"/>
<keyword evidence="2" id="KW-1185">Reference proteome</keyword>
<name>A0A9N9MYS1_9CUCU</name>
<protein>
    <recommendedName>
        <fullName evidence="3">NADH dehydrogenase [ubiquinone] 1 beta subcomplex subunit 6</fullName>
    </recommendedName>
</protein>